<feature type="domain" description="RCK N-terminal" evidence="7">
    <location>
        <begin position="1"/>
        <end position="119"/>
    </location>
</feature>
<dbReference type="InterPro" id="IPR036721">
    <property type="entry name" value="RCK_C_sf"/>
</dbReference>
<evidence type="ECO:0000313" key="9">
    <source>
        <dbReference type="EMBL" id="BBO24279.1"/>
    </source>
</evidence>
<proteinExistence type="predicted"/>
<dbReference type="GO" id="GO:0005886">
    <property type="term" value="C:plasma membrane"/>
    <property type="evidence" value="ECO:0007669"/>
    <property type="project" value="InterPro"/>
</dbReference>
<evidence type="ECO:0000259" key="8">
    <source>
        <dbReference type="PROSITE" id="PS51202"/>
    </source>
</evidence>
<accession>A0A809RA01</accession>
<dbReference type="InterPro" id="IPR050721">
    <property type="entry name" value="Trk_Ktr_HKT_K-transport"/>
</dbReference>
<dbReference type="InterPro" id="IPR036291">
    <property type="entry name" value="NAD(P)-bd_dom_sf"/>
</dbReference>
<dbReference type="Proteomes" id="UP000662873">
    <property type="component" value="Chromosome"/>
</dbReference>
<evidence type="ECO:0000256" key="6">
    <source>
        <dbReference type="ARBA" id="ARBA00023065"/>
    </source>
</evidence>
<dbReference type="PANTHER" id="PTHR43833:SF5">
    <property type="entry name" value="TRK SYSTEM POTASSIUM UPTAKE PROTEIN TRKA"/>
    <property type="match status" value="1"/>
</dbReference>
<dbReference type="InterPro" id="IPR003148">
    <property type="entry name" value="RCK_N"/>
</dbReference>
<keyword evidence="2" id="KW-0813">Transport</keyword>
<organism evidence="9 10">
    <name type="scientific">Candidatus Nitrosymbiomonas proteolyticus</name>
    <dbReference type="NCBI Taxonomy" id="2608984"/>
    <lineage>
        <taxon>Bacteria</taxon>
        <taxon>Bacillati</taxon>
        <taxon>Armatimonadota</taxon>
        <taxon>Armatimonadota incertae sedis</taxon>
        <taxon>Candidatus Nitrosymbiomonas</taxon>
    </lineage>
</organism>
<keyword evidence="4" id="KW-0630">Potassium</keyword>
<dbReference type="PROSITE" id="PS51202">
    <property type="entry name" value="RCK_C"/>
    <property type="match status" value="1"/>
</dbReference>
<dbReference type="AlphaFoldDB" id="A0A809RA01"/>
<dbReference type="Gene3D" id="3.40.50.720">
    <property type="entry name" value="NAD(P)-binding Rossmann-like Domain"/>
    <property type="match status" value="1"/>
</dbReference>
<dbReference type="EMBL" id="AP021858">
    <property type="protein sequence ID" value="BBO24279.1"/>
    <property type="molecule type" value="Genomic_DNA"/>
</dbReference>
<dbReference type="PANTHER" id="PTHR43833">
    <property type="entry name" value="POTASSIUM CHANNEL PROTEIN 2-RELATED-RELATED"/>
    <property type="match status" value="1"/>
</dbReference>
<dbReference type="InterPro" id="IPR006037">
    <property type="entry name" value="RCK_C"/>
</dbReference>
<evidence type="ECO:0000313" key="10">
    <source>
        <dbReference type="Proteomes" id="UP000662873"/>
    </source>
</evidence>
<name>A0A809RA01_9BACT</name>
<dbReference type="SUPFAM" id="SSF116726">
    <property type="entry name" value="TrkA C-terminal domain-like"/>
    <property type="match status" value="1"/>
</dbReference>
<dbReference type="InterPro" id="IPR006036">
    <property type="entry name" value="K_uptake_TrkA"/>
</dbReference>
<keyword evidence="6" id="KW-0406">Ion transport</keyword>
<dbReference type="KEGG" id="npy:NPRO_18740"/>
<dbReference type="PRINTS" id="PR00335">
    <property type="entry name" value="KUPTAKETRKA"/>
</dbReference>
<sequence length="223" mass="24207">MYMILVGGGNVGFHLAKRLLAAGHELLMLEKNPEHAQRLAGLLGSENVMEGDGCEMLTQRDAGFNRADVVIAVTGEDEDNMVVCQMAKVVWSVDRVLARVNDPAHVDVFKRVGIDETVSATDIIYSLLEQQIMPDFVMPVGALGRGDFEVVEAELSSRSPVVGKAVRELILPPQTNLVWILRGEDGIGVSGDTTLMEGDIVVALVPRSHEADLRDLFSTATRV</sequence>
<reference evidence="9" key="1">
    <citation type="journal article" name="DNA Res.">
        <title>The physiological potential of anammox bacteria as revealed by their core genome structure.</title>
        <authorList>
            <person name="Okubo T."/>
            <person name="Toyoda A."/>
            <person name="Fukuhara K."/>
            <person name="Uchiyama I."/>
            <person name="Harigaya Y."/>
            <person name="Kuroiwa M."/>
            <person name="Suzuki T."/>
            <person name="Murakami Y."/>
            <person name="Suwa Y."/>
            <person name="Takami H."/>
        </authorList>
    </citation>
    <scope>NUCLEOTIDE SEQUENCE</scope>
    <source>
        <strain evidence="9">317325-2</strain>
    </source>
</reference>
<evidence type="ECO:0000256" key="3">
    <source>
        <dbReference type="ARBA" id="ARBA00022538"/>
    </source>
</evidence>
<dbReference type="Gene3D" id="3.30.70.1450">
    <property type="entry name" value="Regulator of K+ conductance, C-terminal domain"/>
    <property type="match status" value="1"/>
</dbReference>
<dbReference type="Pfam" id="PF02254">
    <property type="entry name" value="TrkA_N"/>
    <property type="match status" value="1"/>
</dbReference>
<gene>
    <name evidence="9" type="ORF">NPRO_18740</name>
</gene>
<keyword evidence="5" id="KW-0520">NAD</keyword>
<evidence type="ECO:0000256" key="1">
    <source>
        <dbReference type="ARBA" id="ARBA00017378"/>
    </source>
</evidence>
<dbReference type="SUPFAM" id="SSF51735">
    <property type="entry name" value="NAD(P)-binding Rossmann-fold domains"/>
    <property type="match status" value="1"/>
</dbReference>
<evidence type="ECO:0000256" key="2">
    <source>
        <dbReference type="ARBA" id="ARBA00022448"/>
    </source>
</evidence>
<evidence type="ECO:0000256" key="5">
    <source>
        <dbReference type="ARBA" id="ARBA00023027"/>
    </source>
</evidence>
<dbReference type="PROSITE" id="PS51201">
    <property type="entry name" value="RCK_N"/>
    <property type="match status" value="1"/>
</dbReference>
<feature type="domain" description="RCK C-terminal" evidence="8">
    <location>
        <begin position="138"/>
        <end position="219"/>
    </location>
</feature>
<evidence type="ECO:0000259" key="7">
    <source>
        <dbReference type="PROSITE" id="PS51201"/>
    </source>
</evidence>
<dbReference type="GO" id="GO:0015079">
    <property type="term" value="F:potassium ion transmembrane transporter activity"/>
    <property type="evidence" value="ECO:0007669"/>
    <property type="project" value="InterPro"/>
</dbReference>
<evidence type="ECO:0000256" key="4">
    <source>
        <dbReference type="ARBA" id="ARBA00022958"/>
    </source>
</evidence>
<keyword evidence="3" id="KW-0633">Potassium transport</keyword>
<protein>
    <recommendedName>
        <fullName evidence="1">Trk system potassium uptake protein TrkA</fullName>
    </recommendedName>
</protein>
<dbReference type="Pfam" id="PF02080">
    <property type="entry name" value="TrkA_C"/>
    <property type="match status" value="1"/>
</dbReference>